<feature type="compositionally biased region" description="Basic residues" evidence="4">
    <location>
        <begin position="44"/>
        <end position="70"/>
    </location>
</feature>
<dbReference type="PANTHER" id="PTHR12934">
    <property type="entry name" value="50S RIBOSOMAL PROTEIN L15"/>
    <property type="match status" value="1"/>
</dbReference>
<dbReference type="EMBL" id="GL349444">
    <property type="protein sequence ID" value="KNC46880.1"/>
    <property type="molecule type" value="Genomic_DNA"/>
</dbReference>
<dbReference type="Gene3D" id="3.100.10.10">
    <property type="match status" value="1"/>
</dbReference>
<sequence length="270" mass="28517">MLRLLATQLCAARAVRTLASSPALAVPAAELVKLNTLADNPGARRARKRVGRGHGSGRGKTATRGHKGQKARSGGAPARGFEGGQTPLRKRLPKRGFTNASSLAYVPLNLDRIQTAVADGRLDASAPITMRSLVNAGVVSASSVKDGIKLLAGKTPETFRLPITLEVSAASSTAIEAIERAGGSIKTVYFNRLGLRALLKPHTFDVMPRLARPPPRLRARYESYEHRGYLAPEFAGDYPAGWLDGAADVDAALDAMLATAKSTAEADDAE</sequence>
<evidence type="ECO:0000256" key="3">
    <source>
        <dbReference type="ARBA" id="ARBA00023274"/>
    </source>
</evidence>
<feature type="region of interest" description="Disordered" evidence="4">
    <location>
        <begin position="40"/>
        <end position="92"/>
    </location>
</feature>
<dbReference type="InterPro" id="IPR030878">
    <property type="entry name" value="Ribosomal_uL15"/>
</dbReference>
<evidence type="ECO:0000256" key="1">
    <source>
        <dbReference type="ARBA" id="ARBA00007320"/>
    </source>
</evidence>
<dbReference type="GeneID" id="25562923"/>
<evidence type="ECO:0000256" key="4">
    <source>
        <dbReference type="SAM" id="MobiDB-lite"/>
    </source>
</evidence>
<dbReference type="NCBIfam" id="TIGR01071">
    <property type="entry name" value="rplO_bact"/>
    <property type="match status" value="1"/>
</dbReference>
<dbReference type="HAMAP" id="MF_01341">
    <property type="entry name" value="Ribosomal_uL15"/>
    <property type="match status" value="1"/>
</dbReference>
<dbReference type="InterPro" id="IPR021131">
    <property type="entry name" value="Ribosomal_uL15/eL18"/>
</dbReference>
<dbReference type="Proteomes" id="UP000054408">
    <property type="component" value="Unassembled WGS sequence"/>
</dbReference>
<feature type="domain" description="Large ribosomal subunit protein uL15/eL18" evidence="5">
    <location>
        <begin position="107"/>
        <end position="185"/>
    </location>
</feature>
<accession>A0A0L0D3R6</accession>
<evidence type="ECO:0000259" key="5">
    <source>
        <dbReference type="Pfam" id="PF00828"/>
    </source>
</evidence>
<dbReference type="GO" id="GO:0006412">
    <property type="term" value="P:translation"/>
    <property type="evidence" value="ECO:0007669"/>
    <property type="project" value="InterPro"/>
</dbReference>
<name>A0A0L0D3R6_THETB</name>
<dbReference type="Pfam" id="PF00828">
    <property type="entry name" value="Ribosomal_L27A"/>
    <property type="match status" value="1"/>
</dbReference>
<dbReference type="GO" id="GO:0005762">
    <property type="term" value="C:mitochondrial large ribosomal subunit"/>
    <property type="evidence" value="ECO:0007669"/>
    <property type="project" value="TreeGrafter"/>
</dbReference>
<reference evidence="6 7" key="1">
    <citation type="submission" date="2010-05" db="EMBL/GenBank/DDBJ databases">
        <title>The Genome Sequence of Thecamonas trahens ATCC 50062.</title>
        <authorList>
            <consortium name="The Broad Institute Genome Sequencing Platform"/>
            <person name="Russ C."/>
            <person name="Cuomo C."/>
            <person name="Shea T."/>
            <person name="Young S.K."/>
            <person name="Zeng Q."/>
            <person name="Koehrsen M."/>
            <person name="Haas B."/>
            <person name="Borodovsky M."/>
            <person name="Guigo R."/>
            <person name="Alvarado L."/>
            <person name="Berlin A."/>
            <person name="Bochicchio J."/>
            <person name="Borenstein D."/>
            <person name="Chapman S."/>
            <person name="Chen Z."/>
            <person name="Freedman E."/>
            <person name="Gellesch M."/>
            <person name="Goldberg J."/>
            <person name="Griggs A."/>
            <person name="Gujja S."/>
            <person name="Heilman E."/>
            <person name="Heiman D."/>
            <person name="Hepburn T."/>
            <person name="Howarth C."/>
            <person name="Jen D."/>
            <person name="Larson L."/>
            <person name="Mehta T."/>
            <person name="Park D."/>
            <person name="Pearson M."/>
            <person name="Roberts A."/>
            <person name="Saif S."/>
            <person name="Shenoy N."/>
            <person name="Sisk P."/>
            <person name="Stolte C."/>
            <person name="Sykes S."/>
            <person name="Thomson T."/>
            <person name="Walk T."/>
            <person name="White J."/>
            <person name="Yandava C."/>
            <person name="Burger G."/>
            <person name="Gray M.W."/>
            <person name="Holland P.W.H."/>
            <person name="King N."/>
            <person name="Lang F.B.F."/>
            <person name="Roger A.J."/>
            <person name="Ruiz-Trillo I."/>
            <person name="Lander E."/>
            <person name="Nusbaum C."/>
        </authorList>
    </citation>
    <scope>NUCLEOTIDE SEQUENCE [LARGE SCALE GENOMIC DNA]</scope>
    <source>
        <strain evidence="6 7">ATCC 50062</strain>
    </source>
</reference>
<dbReference type="InterPro" id="IPR005749">
    <property type="entry name" value="Ribosomal_uL15_bac-type"/>
</dbReference>
<gene>
    <name evidence="6" type="ORF">AMSG_03311</name>
</gene>
<organism evidence="6 7">
    <name type="scientific">Thecamonas trahens ATCC 50062</name>
    <dbReference type="NCBI Taxonomy" id="461836"/>
    <lineage>
        <taxon>Eukaryota</taxon>
        <taxon>Apusozoa</taxon>
        <taxon>Apusomonadida</taxon>
        <taxon>Apusomonadidae</taxon>
        <taxon>Thecamonas</taxon>
    </lineage>
</organism>
<dbReference type="OrthoDB" id="361383at2759"/>
<dbReference type="GO" id="GO:0003735">
    <property type="term" value="F:structural constituent of ribosome"/>
    <property type="evidence" value="ECO:0007669"/>
    <property type="project" value="InterPro"/>
</dbReference>
<evidence type="ECO:0000313" key="7">
    <source>
        <dbReference type="Proteomes" id="UP000054408"/>
    </source>
</evidence>
<dbReference type="AlphaFoldDB" id="A0A0L0D3R6"/>
<dbReference type="eggNOG" id="KOG0846">
    <property type="taxonomic scope" value="Eukaryota"/>
</dbReference>
<evidence type="ECO:0000313" key="6">
    <source>
        <dbReference type="EMBL" id="KNC46880.1"/>
    </source>
</evidence>
<dbReference type="STRING" id="461836.A0A0L0D3R6"/>
<dbReference type="SUPFAM" id="SSF52080">
    <property type="entry name" value="Ribosomal proteins L15p and L18e"/>
    <property type="match status" value="1"/>
</dbReference>
<comment type="similarity">
    <text evidence="1">Belongs to the universal ribosomal protein uL15 family.</text>
</comment>
<dbReference type="RefSeq" id="XP_013760153.1">
    <property type="nucleotide sequence ID" value="XM_013904699.1"/>
</dbReference>
<dbReference type="InterPro" id="IPR036227">
    <property type="entry name" value="Ribosomal_uL15/eL18_sf"/>
</dbReference>
<protein>
    <submittedName>
        <fullName evidence="6">50S ribosomal protein L15</fullName>
    </submittedName>
</protein>
<dbReference type="OMA" id="EPGWLVN"/>
<dbReference type="PANTHER" id="PTHR12934:SF11">
    <property type="entry name" value="LARGE RIBOSOMAL SUBUNIT PROTEIN UL15M"/>
    <property type="match status" value="1"/>
</dbReference>
<keyword evidence="3" id="KW-0687">Ribonucleoprotein</keyword>
<proteinExistence type="inferred from homology"/>
<evidence type="ECO:0000256" key="2">
    <source>
        <dbReference type="ARBA" id="ARBA00022980"/>
    </source>
</evidence>
<keyword evidence="7" id="KW-1185">Reference proteome</keyword>
<keyword evidence="2 6" id="KW-0689">Ribosomal protein</keyword>